<dbReference type="InterPro" id="IPR016135">
    <property type="entry name" value="UBQ-conjugating_enzyme/RWD"/>
</dbReference>
<dbReference type="InterPro" id="IPR000608">
    <property type="entry name" value="UBC"/>
</dbReference>
<dbReference type="Gene3D" id="3.10.110.10">
    <property type="entry name" value="Ubiquitin Conjugating Enzyme"/>
    <property type="match status" value="1"/>
</dbReference>
<dbReference type="PANTHER" id="PTHR46116:SF43">
    <property type="entry name" value="UBIQUITIN-CONJUGATING ENZYME"/>
    <property type="match status" value="1"/>
</dbReference>
<accession>A0A072UGI5</accession>
<evidence type="ECO:0000259" key="4">
    <source>
        <dbReference type="PROSITE" id="PS50127"/>
    </source>
</evidence>
<feature type="region of interest" description="Disordered" evidence="3">
    <location>
        <begin position="15"/>
        <end position="36"/>
    </location>
</feature>
<keyword evidence="1" id="KW-0808">Transferase</keyword>
<evidence type="ECO:0000256" key="2">
    <source>
        <dbReference type="ARBA" id="ARBA00022786"/>
    </source>
</evidence>
<dbReference type="GO" id="GO:0061631">
    <property type="term" value="F:ubiquitin conjugating enzyme activity"/>
    <property type="evidence" value="ECO:0000318"/>
    <property type="project" value="GO_Central"/>
</dbReference>
<dbReference type="SMART" id="SM00212">
    <property type="entry name" value="UBCc"/>
    <property type="match status" value="1"/>
</dbReference>
<reference evidence="6" key="3">
    <citation type="submission" date="2015-04" db="UniProtKB">
        <authorList>
            <consortium name="EnsemblPlants"/>
        </authorList>
    </citation>
    <scope>IDENTIFICATION</scope>
    <source>
        <strain evidence="6">cv. Jemalong A17</strain>
    </source>
</reference>
<proteinExistence type="predicted"/>
<evidence type="ECO:0000313" key="6">
    <source>
        <dbReference type="EnsemblPlants" id="KEH28551"/>
    </source>
</evidence>
<name>A0A072UGI5_MEDTR</name>
<dbReference type="Pfam" id="PF00179">
    <property type="entry name" value="UQ_con"/>
    <property type="match status" value="1"/>
</dbReference>
<dbReference type="PROSITE" id="PS50127">
    <property type="entry name" value="UBC_2"/>
    <property type="match status" value="1"/>
</dbReference>
<sequence length="394" mass="45672">MDADFVDLFGSVKKPKRETGSSSSYHANIKDEQQQQSMKTKDEIFKKFPSFKQFDFVNDASDHHFIHKKCPLNQHPNNWSDAIQEDWEILEKDLPDSIFVRAYKSKMNLLRAVIIGPKGTPYQHGLFFFDFYFPSNYPIVPPVVYFHSRGVCPHLSLFASGQVYLSLLVTKDSIGSDLWRPHVSTILQVLVSIQGQILTEPIIKPPAAKSTSQICNKDVFTKSLSIMEQMIRRPPKNFEDFIVGHFINRAHDILEAYNAYMEEGKVECLVKGNGAMHFESYLQRMVRMAATDQAVLEYYNTSLAERMKALVKEFTRIGVEDCEKFLYGGNMKRKQKNMGIWLRRILHHLNEELKEVTTIYCDNSSSIKLSKNPIMHGRYKHIDVRFHYLRDLTN</sequence>
<dbReference type="HOGENOM" id="CLU_025097_0_1_1"/>
<dbReference type="STRING" id="3880.A0A072UGI5"/>
<dbReference type="PANTHER" id="PTHR46116">
    <property type="entry name" value="(E3-INDEPENDENT) E2 UBIQUITIN-CONJUGATING ENZYME"/>
    <property type="match status" value="1"/>
</dbReference>
<dbReference type="EMBL" id="CM001220">
    <property type="protein sequence ID" value="KEH28551.1"/>
    <property type="molecule type" value="Genomic_DNA"/>
</dbReference>
<gene>
    <name evidence="5" type="ordered locus">MTR_4g007210</name>
</gene>
<protein>
    <submittedName>
        <fullName evidence="5">Ubiquitin-conjugating enzyme</fullName>
    </submittedName>
</protein>
<evidence type="ECO:0000256" key="1">
    <source>
        <dbReference type="ARBA" id="ARBA00022679"/>
    </source>
</evidence>
<keyword evidence="7" id="KW-1185">Reference proteome</keyword>
<evidence type="ECO:0000313" key="7">
    <source>
        <dbReference type="Proteomes" id="UP000002051"/>
    </source>
</evidence>
<evidence type="ECO:0000256" key="3">
    <source>
        <dbReference type="SAM" id="MobiDB-lite"/>
    </source>
</evidence>
<reference evidence="5 7" key="2">
    <citation type="journal article" date="2014" name="BMC Genomics">
        <title>An improved genome release (version Mt4.0) for the model legume Medicago truncatula.</title>
        <authorList>
            <person name="Tang H."/>
            <person name="Krishnakumar V."/>
            <person name="Bidwell S."/>
            <person name="Rosen B."/>
            <person name="Chan A."/>
            <person name="Zhou S."/>
            <person name="Gentzbittel L."/>
            <person name="Childs K.L."/>
            <person name="Yandell M."/>
            <person name="Gundlach H."/>
            <person name="Mayer K.F."/>
            <person name="Schwartz D.C."/>
            <person name="Town C.D."/>
        </authorList>
    </citation>
    <scope>GENOME REANNOTATION</scope>
    <source>
        <strain evidence="5">A17</strain>
        <strain evidence="6 7">cv. Jemalong A17</strain>
    </source>
</reference>
<dbReference type="Proteomes" id="UP000002051">
    <property type="component" value="Chromosome 4"/>
</dbReference>
<dbReference type="CDD" id="cd09272">
    <property type="entry name" value="RNase_HI_RT_Ty1"/>
    <property type="match status" value="1"/>
</dbReference>
<dbReference type="AlphaFoldDB" id="A0A072UGI5"/>
<keyword evidence="2" id="KW-0833">Ubl conjugation pathway</keyword>
<dbReference type="EnsemblPlants" id="KEH28551">
    <property type="protein sequence ID" value="KEH28551"/>
    <property type="gene ID" value="MTR_4g007210"/>
</dbReference>
<feature type="domain" description="UBC core" evidence="4">
    <location>
        <begin position="78"/>
        <end position="236"/>
    </location>
</feature>
<dbReference type="SUPFAM" id="SSF54495">
    <property type="entry name" value="UBC-like"/>
    <property type="match status" value="1"/>
</dbReference>
<reference evidence="5 7" key="1">
    <citation type="journal article" date="2011" name="Nature">
        <title>The Medicago genome provides insight into the evolution of rhizobial symbioses.</title>
        <authorList>
            <person name="Young N.D."/>
            <person name="Debelle F."/>
            <person name="Oldroyd G.E."/>
            <person name="Geurts R."/>
            <person name="Cannon S.B."/>
            <person name="Udvardi M.K."/>
            <person name="Benedito V.A."/>
            <person name="Mayer K.F."/>
            <person name="Gouzy J."/>
            <person name="Schoof H."/>
            <person name="Van de Peer Y."/>
            <person name="Proost S."/>
            <person name="Cook D.R."/>
            <person name="Meyers B.C."/>
            <person name="Spannagl M."/>
            <person name="Cheung F."/>
            <person name="De Mita S."/>
            <person name="Krishnakumar V."/>
            <person name="Gundlach H."/>
            <person name="Zhou S."/>
            <person name="Mudge J."/>
            <person name="Bharti A.K."/>
            <person name="Murray J.D."/>
            <person name="Naoumkina M.A."/>
            <person name="Rosen B."/>
            <person name="Silverstein K.A."/>
            <person name="Tang H."/>
            <person name="Rombauts S."/>
            <person name="Zhao P.X."/>
            <person name="Zhou P."/>
            <person name="Barbe V."/>
            <person name="Bardou P."/>
            <person name="Bechner M."/>
            <person name="Bellec A."/>
            <person name="Berger A."/>
            <person name="Berges H."/>
            <person name="Bidwell S."/>
            <person name="Bisseling T."/>
            <person name="Choisne N."/>
            <person name="Couloux A."/>
            <person name="Denny R."/>
            <person name="Deshpande S."/>
            <person name="Dai X."/>
            <person name="Doyle J.J."/>
            <person name="Dudez A.M."/>
            <person name="Farmer A.D."/>
            <person name="Fouteau S."/>
            <person name="Franken C."/>
            <person name="Gibelin C."/>
            <person name="Gish J."/>
            <person name="Goldstein S."/>
            <person name="Gonzalez A.J."/>
            <person name="Green P.J."/>
            <person name="Hallab A."/>
            <person name="Hartog M."/>
            <person name="Hua A."/>
            <person name="Humphray S.J."/>
            <person name="Jeong D.H."/>
            <person name="Jing Y."/>
            <person name="Jocker A."/>
            <person name="Kenton S.M."/>
            <person name="Kim D.J."/>
            <person name="Klee K."/>
            <person name="Lai H."/>
            <person name="Lang C."/>
            <person name="Lin S."/>
            <person name="Macmil S.L."/>
            <person name="Magdelenat G."/>
            <person name="Matthews L."/>
            <person name="McCorrison J."/>
            <person name="Monaghan E.L."/>
            <person name="Mun J.H."/>
            <person name="Najar F.Z."/>
            <person name="Nicholson C."/>
            <person name="Noirot C."/>
            <person name="O'Bleness M."/>
            <person name="Paule C.R."/>
            <person name="Poulain J."/>
            <person name="Prion F."/>
            <person name="Qin B."/>
            <person name="Qu C."/>
            <person name="Retzel E.F."/>
            <person name="Riddle C."/>
            <person name="Sallet E."/>
            <person name="Samain S."/>
            <person name="Samson N."/>
            <person name="Sanders I."/>
            <person name="Saurat O."/>
            <person name="Scarpelli C."/>
            <person name="Schiex T."/>
            <person name="Segurens B."/>
            <person name="Severin A.J."/>
            <person name="Sherrier D.J."/>
            <person name="Shi R."/>
            <person name="Sims S."/>
            <person name="Singer S.R."/>
            <person name="Sinharoy S."/>
            <person name="Sterck L."/>
            <person name="Viollet A."/>
            <person name="Wang B.B."/>
            <person name="Wang K."/>
            <person name="Wang M."/>
            <person name="Wang X."/>
            <person name="Warfsmann J."/>
            <person name="Weissenbach J."/>
            <person name="White D.D."/>
            <person name="White J.D."/>
            <person name="Wiley G.B."/>
            <person name="Wincker P."/>
            <person name="Xing Y."/>
            <person name="Yang L."/>
            <person name="Yao Z."/>
            <person name="Ying F."/>
            <person name="Zhai J."/>
            <person name="Zhou L."/>
            <person name="Zuber A."/>
            <person name="Denarie J."/>
            <person name="Dixon R.A."/>
            <person name="May G.D."/>
            <person name="Schwartz D.C."/>
            <person name="Rogers J."/>
            <person name="Quetier F."/>
            <person name="Town C.D."/>
            <person name="Roe B.A."/>
        </authorList>
    </citation>
    <scope>NUCLEOTIDE SEQUENCE [LARGE SCALE GENOMIC DNA]</scope>
    <source>
        <strain evidence="5">A17</strain>
        <strain evidence="6 7">cv. Jemalong A17</strain>
    </source>
</reference>
<evidence type="ECO:0000313" key="5">
    <source>
        <dbReference type="EMBL" id="KEH28551.1"/>
    </source>
</evidence>
<organism evidence="5 7">
    <name type="scientific">Medicago truncatula</name>
    <name type="common">Barrel medic</name>
    <name type="synonym">Medicago tribuloides</name>
    <dbReference type="NCBI Taxonomy" id="3880"/>
    <lineage>
        <taxon>Eukaryota</taxon>
        <taxon>Viridiplantae</taxon>
        <taxon>Streptophyta</taxon>
        <taxon>Embryophyta</taxon>
        <taxon>Tracheophyta</taxon>
        <taxon>Spermatophyta</taxon>
        <taxon>Magnoliopsida</taxon>
        <taxon>eudicotyledons</taxon>
        <taxon>Gunneridae</taxon>
        <taxon>Pentapetalae</taxon>
        <taxon>rosids</taxon>
        <taxon>fabids</taxon>
        <taxon>Fabales</taxon>
        <taxon>Fabaceae</taxon>
        <taxon>Papilionoideae</taxon>
        <taxon>50 kb inversion clade</taxon>
        <taxon>NPAAA clade</taxon>
        <taxon>Hologalegina</taxon>
        <taxon>IRL clade</taxon>
        <taxon>Trifolieae</taxon>
        <taxon>Medicago</taxon>
    </lineage>
</organism>